<dbReference type="InterPro" id="IPR007854">
    <property type="entry name" value="Fip1_dom"/>
</dbReference>
<sequence>MEDGDDDFGDLYADVEVEANSAINVAPQFSQAQCHRDEIGKQDGDNDKVCVDVDIDEDDDDDDDDDDDLDIVLNSDDDSARQGDGFTIARNSTNLRSRELEDEDDGAEEFVVGNSRSLYKYLRSQPAAFGSDLKGIRCMKAAYLSREDGAYWQQMGSRSMGPQSAQRFSLPRARNILDVNIDVFEHKPWKHPGADLTDYFNFGFDEDSWKLYCNQVDEYRHRRSVSRGTPPPESEPAQSIQVDKVYKNQKLSQMKGQAIQVEDSIFERQSSMDIRRQLNRDSDVIQVLIILDPEDTSVPEESNHGDVSGDDVTDHISFSSASEEESVEWNCAETDMQPPKMRSGSENHEIHQVLTIKNIRTSNDMKESIFVAESSEAGKSPANHSKSFEDDACIDRRKVYTHDRCLTELTRSVKPDYHHSDDLNKSDDKRAPDENRYHARRLGGDRKHGDRIYHKRCNNRAYNNGTHKDFNLKSHHENEYIISRRMDDKRKSGEHRSHVRHNHGFFAMSDEGHSTFRQRLHAFDPYNKENVSYTKSEVPSDYYGERFCGYEDWDTEKFGANMDRTDFRSSEEDEYYDEQNRYFEDNRMMAGDWCHNEKGQKKGANRYFRNKGEIDEFNAEPGNYDDIHGEKFGHFTYNDRQRNDAEYRWEFRGAGRNKRACSVSSELDNPLLKRDNEQSFGSQSPEESHINNYRWHGNMMPKNSFYRRDESYEGQYFEPFDREDYMIYMNGHVDMRRRRCHWQSEIQREDEVMFRHEDAKVYAHRNSFPFEKASRGKRFVSEPDKVEGLIDDPYVVDSELVDGSGYIKKLTDDQHANGFRYYKQKNDVFSGNKCVETHGKSRARLPLSSRKSHSVVGEVKSSGKHKKRKKMYPHTCSDDKNAQADERKAINEGLDIEEGQIVTEEVEVGPTLAKPRAHINRPGNQNGKPEFDNTRILEAMARMEKRRTRFNEPIPITRNDTDSLIKLTVDLIQETATNKQQRPARKRRWGGS</sequence>
<evidence type="ECO:0000256" key="2">
    <source>
        <dbReference type="ARBA" id="ARBA00007459"/>
    </source>
</evidence>
<dbReference type="PANTHER" id="PTHR36884:SF4">
    <property type="entry name" value="FIP1[III]-LIKE PROTEIN"/>
    <property type="match status" value="1"/>
</dbReference>
<feature type="compositionally biased region" description="Basic and acidic residues" evidence="5">
    <location>
        <begin position="36"/>
        <end position="51"/>
    </location>
</feature>
<gene>
    <name evidence="7" type="ORF">SSX86_010834</name>
</gene>
<evidence type="ECO:0000256" key="4">
    <source>
        <dbReference type="ARBA" id="ARBA00023242"/>
    </source>
</evidence>
<evidence type="ECO:0000256" key="3">
    <source>
        <dbReference type="ARBA" id="ARBA00022664"/>
    </source>
</evidence>
<organism evidence="7 8">
    <name type="scientific">Deinandra increscens subsp. villosa</name>
    <dbReference type="NCBI Taxonomy" id="3103831"/>
    <lineage>
        <taxon>Eukaryota</taxon>
        <taxon>Viridiplantae</taxon>
        <taxon>Streptophyta</taxon>
        <taxon>Embryophyta</taxon>
        <taxon>Tracheophyta</taxon>
        <taxon>Spermatophyta</taxon>
        <taxon>Magnoliopsida</taxon>
        <taxon>eudicotyledons</taxon>
        <taxon>Gunneridae</taxon>
        <taxon>Pentapetalae</taxon>
        <taxon>asterids</taxon>
        <taxon>campanulids</taxon>
        <taxon>Asterales</taxon>
        <taxon>Asteraceae</taxon>
        <taxon>Asteroideae</taxon>
        <taxon>Heliantheae alliance</taxon>
        <taxon>Madieae</taxon>
        <taxon>Madiinae</taxon>
        <taxon>Deinandra</taxon>
    </lineage>
</organism>
<comment type="subcellular location">
    <subcellularLocation>
        <location evidence="1">Nucleus</location>
    </subcellularLocation>
</comment>
<keyword evidence="3" id="KW-0507">mRNA processing</keyword>
<feature type="region of interest" description="Disordered" evidence="5">
    <location>
        <begin position="36"/>
        <end position="88"/>
    </location>
</feature>
<dbReference type="InterPro" id="IPR044976">
    <property type="entry name" value="FIPS5/FIPS3-like"/>
</dbReference>
<evidence type="ECO:0000313" key="7">
    <source>
        <dbReference type="EMBL" id="KAK9070432.1"/>
    </source>
</evidence>
<accession>A0AAP0DCS1</accession>
<evidence type="ECO:0000259" key="6">
    <source>
        <dbReference type="Pfam" id="PF05182"/>
    </source>
</evidence>
<dbReference type="EMBL" id="JBCNJP010000012">
    <property type="protein sequence ID" value="KAK9070432.1"/>
    <property type="molecule type" value="Genomic_DNA"/>
</dbReference>
<dbReference type="AlphaFoldDB" id="A0AAP0DCS1"/>
<comment type="similarity">
    <text evidence="2">Belongs to the FIP1 family.</text>
</comment>
<feature type="region of interest" description="Disordered" evidence="5">
    <location>
        <begin position="840"/>
        <end position="881"/>
    </location>
</feature>
<feature type="domain" description="Pre-mRNA polyadenylation factor Fip1" evidence="6">
    <location>
        <begin position="178"/>
        <end position="220"/>
    </location>
</feature>
<dbReference type="PANTHER" id="PTHR36884">
    <property type="entry name" value="FIP1[III]-LIKE PROTEIN"/>
    <property type="match status" value="1"/>
</dbReference>
<keyword evidence="4" id="KW-0539">Nucleus</keyword>
<proteinExistence type="inferred from homology"/>
<name>A0AAP0DCS1_9ASTR</name>
<dbReference type="Proteomes" id="UP001408789">
    <property type="component" value="Unassembled WGS sequence"/>
</dbReference>
<feature type="compositionally biased region" description="Basic residues" evidence="5">
    <location>
        <begin position="862"/>
        <end position="872"/>
    </location>
</feature>
<feature type="region of interest" description="Disordered" evidence="5">
    <location>
        <begin position="415"/>
        <end position="450"/>
    </location>
</feature>
<evidence type="ECO:0000256" key="1">
    <source>
        <dbReference type="ARBA" id="ARBA00004123"/>
    </source>
</evidence>
<evidence type="ECO:0000313" key="8">
    <source>
        <dbReference type="Proteomes" id="UP001408789"/>
    </source>
</evidence>
<dbReference type="Pfam" id="PF05182">
    <property type="entry name" value="Fip1"/>
    <property type="match status" value="1"/>
</dbReference>
<protein>
    <recommendedName>
        <fullName evidence="6">Pre-mRNA polyadenylation factor Fip1 domain-containing protein</fullName>
    </recommendedName>
</protein>
<dbReference type="GO" id="GO:0005634">
    <property type="term" value="C:nucleus"/>
    <property type="evidence" value="ECO:0007669"/>
    <property type="project" value="UniProtKB-SubCell"/>
</dbReference>
<evidence type="ECO:0000256" key="5">
    <source>
        <dbReference type="SAM" id="MobiDB-lite"/>
    </source>
</evidence>
<dbReference type="GO" id="GO:0006397">
    <property type="term" value="P:mRNA processing"/>
    <property type="evidence" value="ECO:0007669"/>
    <property type="project" value="UniProtKB-KW"/>
</dbReference>
<feature type="compositionally biased region" description="Acidic residues" evidence="5">
    <location>
        <begin position="53"/>
        <end position="70"/>
    </location>
</feature>
<comment type="caution">
    <text evidence="7">The sequence shown here is derived from an EMBL/GenBank/DDBJ whole genome shotgun (WGS) entry which is preliminary data.</text>
</comment>
<reference evidence="7 8" key="1">
    <citation type="submission" date="2024-04" db="EMBL/GenBank/DDBJ databases">
        <title>The reference genome of an endangered Asteraceae, Deinandra increscens subsp. villosa, native to the Central Coast of California.</title>
        <authorList>
            <person name="Guilliams M."/>
            <person name="Hasenstab-Lehman K."/>
            <person name="Meyer R."/>
            <person name="Mcevoy S."/>
        </authorList>
    </citation>
    <scope>NUCLEOTIDE SEQUENCE [LARGE SCALE GENOMIC DNA]</scope>
    <source>
        <tissue evidence="7">Leaf</tissue>
    </source>
</reference>
<keyword evidence="8" id="KW-1185">Reference proteome</keyword>